<dbReference type="GO" id="GO:0008270">
    <property type="term" value="F:zinc ion binding"/>
    <property type="evidence" value="ECO:0007669"/>
    <property type="project" value="UniProtKB-KW"/>
</dbReference>
<gene>
    <name evidence="4" type="ORF">FWILDA_LOCUS18764</name>
</gene>
<sequence length="87" mass="10172">CNNEILMLPIKAFTVLSCDHVFHRECIEKIFLLTQQNNCPINNYTAIINPVITEWRFSMSSQSKEMPNQEIDMSMNGEEEMLEEDDD</sequence>
<dbReference type="Pfam" id="PF13923">
    <property type="entry name" value="zf-C3HC4_2"/>
    <property type="match status" value="1"/>
</dbReference>
<dbReference type="PROSITE" id="PS50089">
    <property type="entry name" value="ZF_RING_2"/>
    <property type="match status" value="1"/>
</dbReference>
<feature type="domain" description="RING-type" evidence="3">
    <location>
        <begin position="1"/>
        <end position="43"/>
    </location>
</feature>
<reference evidence="4" key="1">
    <citation type="submission" date="2022-08" db="EMBL/GenBank/DDBJ databases">
        <authorList>
            <person name="Kallberg Y."/>
            <person name="Tangrot J."/>
            <person name="Rosling A."/>
        </authorList>
    </citation>
    <scope>NUCLEOTIDE SEQUENCE</scope>
    <source>
        <strain evidence="4">Wild A</strain>
    </source>
</reference>
<comment type="caution">
    <text evidence="4">The sequence shown here is derived from an EMBL/GenBank/DDBJ whole genome shotgun (WGS) entry which is preliminary data.</text>
</comment>
<evidence type="ECO:0000256" key="1">
    <source>
        <dbReference type="PROSITE-ProRule" id="PRU00175"/>
    </source>
</evidence>
<evidence type="ECO:0000256" key="2">
    <source>
        <dbReference type="SAM" id="MobiDB-lite"/>
    </source>
</evidence>
<evidence type="ECO:0000259" key="3">
    <source>
        <dbReference type="PROSITE" id="PS50089"/>
    </source>
</evidence>
<dbReference type="AlphaFoldDB" id="A0A9W4TB39"/>
<organism evidence="4 5">
    <name type="scientific">Funneliformis geosporum</name>
    <dbReference type="NCBI Taxonomy" id="1117311"/>
    <lineage>
        <taxon>Eukaryota</taxon>
        <taxon>Fungi</taxon>
        <taxon>Fungi incertae sedis</taxon>
        <taxon>Mucoromycota</taxon>
        <taxon>Glomeromycotina</taxon>
        <taxon>Glomeromycetes</taxon>
        <taxon>Glomerales</taxon>
        <taxon>Glomeraceae</taxon>
        <taxon>Funneliformis</taxon>
    </lineage>
</organism>
<proteinExistence type="predicted"/>
<dbReference type="SUPFAM" id="SSF57850">
    <property type="entry name" value="RING/U-box"/>
    <property type="match status" value="1"/>
</dbReference>
<keyword evidence="5" id="KW-1185">Reference proteome</keyword>
<accession>A0A9W4TB39</accession>
<protein>
    <submittedName>
        <fullName evidence="4">18357_t:CDS:1</fullName>
    </submittedName>
</protein>
<dbReference type="Proteomes" id="UP001153678">
    <property type="component" value="Unassembled WGS sequence"/>
</dbReference>
<dbReference type="InterPro" id="IPR013083">
    <property type="entry name" value="Znf_RING/FYVE/PHD"/>
</dbReference>
<dbReference type="InterPro" id="IPR001841">
    <property type="entry name" value="Znf_RING"/>
</dbReference>
<evidence type="ECO:0000313" key="4">
    <source>
        <dbReference type="EMBL" id="CAI2198820.1"/>
    </source>
</evidence>
<keyword evidence="1" id="KW-0862">Zinc</keyword>
<feature type="compositionally biased region" description="Acidic residues" evidence="2">
    <location>
        <begin position="77"/>
        <end position="87"/>
    </location>
</feature>
<dbReference type="OrthoDB" id="2388273at2759"/>
<evidence type="ECO:0000313" key="5">
    <source>
        <dbReference type="Proteomes" id="UP001153678"/>
    </source>
</evidence>
<name>A0A9W4TB39_9GLOM</name>
<keyword evidence="1" id="KW-0479">Metal-binding</keyword>
<feature type="non-terminal residue" evidence="4">
    <location>
        <position position="1"/>
    </location>
</feature>
<keyword evidence="1" id="KW-0863">Zinc-finger</keyword>
<dbReference type="Gene3D" id="3.30.40.10">
    <property type="entry name" value="Zinc/RING finger domain, C3HC4 (zinc finger)"/>
    <property type="match status" value="1"/>
</dbReference>
<dbReference type="EMBL" id="CAMKVN010019609">
    <property type="protein sequence ID" value="CAI2198820.1"/>
    <property type="molecule type" value="Genomic_DNA"/>
</dbReference>
<feature type="region of interest" description="Disordered" evidence="2">
    <location>
        <begin position="63"/>
        <end position="87"/>
    </location>
</feature>
<feature type="non-terminal residue" evidence="4">
    <location>
        <position position="87"/>
    </location>
</feature>